<evidence type="ECO:0000259" key="4">
    <source>
        <dbReference type="Pfam" id="PF02230"/>
    </source>
</evidence>
<evidence type="ECO:0000256" key="1">
    <source>
        <dbReference type="ARBA" id="ARBA00006499"/>
    </source>
</evidence>
<evidence type="ECO:0000256" key="3">
    <source>
        <dbReference type="ARBA" id="ARBA00022801"/>
    </source>
</evidence>
<dbReference type="Gene3D" id="3.40.50.1820">
    <property type="entry name" value="alpha/beta hydrolase"/>
    <property type="match status" value="1"/>
</dbReference>
<sequence length="309" mass="35076">MSRLGRTEITKPKSGRHTGTVIFLHGSGGTGQFSKEWVEMLRENASFPHLKIMYPTAPMRPYTPLNGELSNVWFNRLQISPDCSEQLDTLNPMGEELKELIKEEVKSGIPLNRIVVGGFSMGGAMAMHLAFRFVPEVAGVFALSSFLNDNSATYKELKEKKQSKLPALFYAHGDRDDLVDLAWGKKTFELLQELGVKGEFHVINHTFHELKKKEIDMLFDWITNELVTHNSINVRFGGVIEYHDDNNDSSWEPHDSQILKLRVSFGHQQQSRFSFNYREPCLYGFGKFGTDKEDLDLKESQDVSALSGV</sequence>
<accession>A0AAN9TVR4</accession>
<gene>
    <name evidence="5" type="ORF">V9T40_003795</name>
</gene>
<evidence type="ECO:0000256" key="2">
    <source>
        <dbReference type="ARBA" id="ARBA00012423"/>
    </source>
</evidence>
<keyword evidence="6" id="KW-1185">Reference proteome</keyword>
<proteinExistence type="inferred from homology"/>
<evidence type="ECO:0000313" key="6">
    <source>
        <dbReference type="Proteomes" id="UP001367676"/>
    </source>
</evidence>
<dbReference type="PANTHER" id="PTHR10655">
    <property type="entry name" value="LYSOPHOSPHOLIPASE-RELATED"/>
    <property type="match status" value="1"/>
</dbReference>
<organism evidence="5 6">
    <name type="scientific">Parthenolecanium corni</name>
    <dbReference type="NCBI Taxonomy" id="536013"/>
    <lineage>
        <taxon>Eukaryota</taxon>
        <taxon>Metazoa</taxon>
        <taxon>Ecdysozoa</taxon>
        <taxon>Arthropoda</taxon>
        <taxon>Hexapoda</taxon>
        <taxon>Insecta</taxon>
        <taxon>Pterygota</taxon>
        <taxon>Neoptera</taxon>
        <taxon>Paraneoptera</taxon>
        <taxon>Hemiptera</taxon>
        <taxon>Sternorrhyncha</taxon>
        <taxon>Coccoidea</taxon>
        <taxon>Coccidae</taxon>
        <taxon>Parthenolecanium</taxon>
    </lineage>
</organism>
<dbReference type="InterPro" id="IPR050565">
    <property type="entry name" value="LYPA1-2/EST-like"/>
</dbReference>
<dbReference type="Proteomes" id="UP001367676">
    <property type="component" value="Unassembled WGS sequence"/>
</dbReference>
<dbReference type="GO" id="GO:0008474">
    <property type="term" value="F:palmitoyl-(protein) hydrolase activity"/>
    <property type="evidence" value="ECO:0007669"/>
    <property type="project" value="UniProtKB-EC"/>
</dbReference>
<dbReference type="PANTHER" id="PTHR10655:SF17">
    <property type="entry name" value="LYSOPHOSPHOLIPASE-LIKE PROTEIN 1"/>
    <property type="match status" value="1"/>
</dbReference>
<dbReference type="Pfam" id="PF02230">
    <property type="entry name" value="Abhydrolase_2"/>
    <property type="match status" value="1"/>
</dbReference>
<dbReference type="EMBL" id="JBBCAQ010000006">
    <property type="protein sequence ID" value="KAK7603796.1"/>
    <property type="molecule type" value="Genomic_DNA"/>
</dbReference>
<dbReference type="SUPFAM" id="SSF53474">
    <property type="entry name" value="alpha/beta-Hydrolases"/>
    <property type="match status" value="1"/>
</dbReference>
<keyword evidence="3" id="KW-0378">Hydrolase</keyword>
<dbReference type="InterPro" id="IPR003140">
    <property type="entry name" value="PLipase/COase/thioEstase"/>
</dbReference>
<dbReference type="InterPro" id="IPR029058">
    <property type="entry name" value="AB_hydrolase_fold"/>
</dbReference>
<comment type="similarity">
    <text evidence="1">Belongs to the AB hydrolase superfamily. AB hydrolase 2 family.</text>
</comment>
<evidence type="ECO:0000313" key="5">
    <source>
        <dbReference type="EMBL" id="KAK7603796.1"/>
    </source>
</evidence>
<name>A0AAN9TVR4_9HEMI</name>
<comment type="caution">
    <text evidence="5">The sequence shown here is derived from an EMBL/GenBank/DDBJ whole genome shotgun (WGS) entry which is preliminary data.</text>
</comment>
<dbReference type="AlphaFoldDB" id="A0AAN9TVR4"/>
<reference evidence="5 6" key="1">
    <citation type="submission" date="2024-03" db="EMBL/GenBank/DDBJ databases">
        <title>Adaptation during the transition from Ophiocordyceps entomopathogen to insect associate is accompanied by gene loss and intensified selection.</title>
        <authorList>
            <person name="Ward C.M."/>
            <person name="Onetto C.A."/>
            <person name="Borneman A.R."/>
        </authorList>
    </citation>
    <scope>NUCLEOTIDE SEQUENCE [LARGE SCALE GENOMIC DNA]</scope>
    <source>
        <strain evidence="5">AWRI1</strain>
        <tissue evidence="5">Single Adult Female</tissue>
    </source>
</reference>
<dbReference type="GO" id="GO:0052689">
    <property type="term" value="F:carboxylic ester hydrolase activity"/>
    <property type="evidence" value="ECO:0007669"/>
    <property type="project" value="TreeGrafter"/>
</dbReference>
<protein>
    <recommendedName>
        <fullName evidence="2">palmitoyl-protein hydrolase</fullName>
        <ecNumber evidence="2">3.1.2.22</ecNumber>
    </recommendedName>
</protein>
<dbReference type="GO" id="GO:0005737">
    <property type="term" value="C:cytoplasm"/>
    <property type="evidence" value="ECO:0007669"/>
    <property type="project" value="TreeGrafter"/>
</dbReference>
<feature type="domain" description="Phospholipase/carboxylesterase/thioesterase" evidence="4">
    <location>
        <begin position="11"/>
        <end position="222"/>
    </location>
</feature>
<dbReference type="EC" id="3.1.2.22" evidence="2"/>